<protein>
    <recommendedName>
        <fullName evidence="3">Helitron helicase-like domain-containing protein</fullName>
    </recommendedName>
</protein>
<feature type="region of interest" description="Disordered" evidence="1">
    <location>
        <begin position="24"/>
        <end position="51"/>
    </location>
</feature>
<feature type="compositionally biased region" description="Low complexity" evidence="1">
    <location>
        <begin position="32"/>
        <end position="44"/>
    </location>
</feature>
<proteinExistence type="predicted"/>
<evidence type="ECO:0000256" key="1">
    <source>
        <dbReference type="SAM" id="MobiDB-lite"/>
    </source>
</evidence>
<sequence length="143" mass="16915">MNEQHETRLSYYRERRNYLKNIQNTTDQDLNSQRQQPQQKSQDSGADGADGAEIRVAADALKLRDDQQDYIDLINKLQRHTQCNPSYCLRINRESKQVCRFGYPKEIVERTFVRDDSRGQLELVTARNDQYINPHSRLQLQGW</sequence>
<organism evidence="2">
    <name type="scientific">Rhizophagus irregularis (strain DAOM 181602 / DAOM 197198 / MUCL 43194)</name>
    <name type="common">Arbuscular mycorrhizal fungus</name>
    <name type="synonym">Glomus intraradices</name>
    <dbReference type="NCBI Taxonomy" id="747089"/>
    <lineage>
        <taxon>Eukaryota</taxon>
        <taxon>Fungi</taxon>
        <taxon>Fungi incertae sedis</taxon>
        <taxon>Mucoromycota</taxon>
        <taxon>Glomeromycotina</taxon>
        <taxon>Glomeromycetes</taxon>
        <taxon>Glomerales</taxon>
        <taxon>Glomeraceae</taxon>
        <taxon>Rhizophagus</taxon>
    </lineage>
</organism>
<evidence type="ECO:0008006" key="3">
    <source>
        <dbReference type="Google" id="ProtNLM"/>
    </source>
</evidence>
<dbReference type="VEuPathDB" id="FungiDB:RhiirFUN_015185"/>
<dbReference type="AlphaFoldDB" id="U9TU85"/>
<name>U9TU85_RHIID</name>
<dbReference type="HOGENOM" id="CLU_1807234_0_0_1"/>
<gene>
    <name evidence="2" type="ORF">GLOINDRAFT_84603</name>
</gene>
<accession>U9TU85</accession>
<dbReference type="EMBL" id="KI285771">
    <property type="protein sequence ID" value="ESA11655.1"/>
    <property type="molecule type" value="Genomic_DNA"/>
</dbReference>
<reference evidence="2" key="1">
    <citation type="submission" date="2013-07" db="EMBL/GenBank/DDBJ databases">
        <title>The genome of an arbuscular mycorrhizal fungus provides insights into the evolution of the oldest plant symbiosis.</title>
        <authorList>
            <consortium name="DOE Joint Genome Institute"/>
            <person name="Tisserant E."/>
            <person name="Malbreil M."/>
            <person name="Kuo A."/>
            <person name="Kohler A."/>
            <person name="Symeonidi A."/>
            <person name="Balestrini R."/>
            <person name="Charron P."/>
            <person name="Duensing N."/>
            <person name="Frei-dit-Frey N."/>
            <person name="Gianinazzi-Pearson V."/>
            <person name="Gilbert B."/>
            <person name="Handa Y."/>
            <person name="Hijri M."/>
            <person name="Kaul R."/>
            <person name="Kawaguchi M."/>
            <person name="Krajinski F."/>
            <person name="Lammers P."/>
            <person name="Lapierre D."/>
            <person name="Masclaux F.G."/>
            <person name="Murat C."/>
            <person name="Morin E."/>
            <person name="Ndikumana S."/>
            <person name="Pagni M."/>
            <person name="Petitpierre D."/>
            <person name="Requena N."/>
            <person name="Rosikiewicz P."/>
            <person name="Riley R."/>
            <person name="Saito K."/>
            <person name="San Clemente H."/>
            <person name="Shapiro H."/>
            <person name="van Tuinen D."/>
            <person name="Becard G."/>
            <person name="Bonfante P."/>
            <person name="Paszkowski U."/>
            <person name="Shachar-Hill Y."/>
            <person name="Young J.P."/>
            <person name="Sanders I.R."/>
            <person name="Henrissat B."/>
            <person name="Rensing S.A."/>
            <person name="Grigoriev I.V."/>
            <person name="Corradi N."/>
            <person name="Roux C."/>
            <person name="Martin F."/>
        </authorList>
    </citation>
    <scope>NUCLEOTIDE SEQUENCE</scope>
    <source>
        <strain evidence="2">DAOM 197198</strain>
    </source>
</reference>
<evidence type="ECO:0000313" key="2">
    <source>
        <dbReference type="EMBL" id="ESA11655.1"/>
    </source>
</evidence>